<organism evidence="13 14">
    <name type="scientific">Caenorhabditis bovis</name>
    <dbReference type="NCBI Taxonomy" id="2654633"/>
    <lineage>
        <taxon>Eukaryota</taxon>
        <taxon>Metazoa</taxon>
        <taxon>Ecdysozoa</taxon>
        <taxon>Nematoda</taxon>
        <taxon>Chromadorea</taxon>
        <taxon>Rhabditida</taxon>
        <taxon>Rhabditina</taxon>
        <taxon>Rhabditomorpha</taxon>
        <taxon>Rhabditoidea</taxon>
        <taxon>Rhabditidae</taxon>
        <taxon>Peloderinae</taxon>
        <taxon>Caenorhabditis</taxon>
    </lineage>
</organism>
<dbReference type="AlphaFoldDB" id="A0A8S1EUM6"/>
<dbReference type="InterPro" id="IPR032466">
    <property type="entry name" value="Metal_Hydrolase"/>
</dbReference>
<comment type="function">
    <text evidence="11">Converts alpha-amino-beta-carboxymuconate-epsilon-semialdehyde (ACMS) to alpha-aminomuconate semialdehyde (AMS).</text>
</comment>
<dbReference type="InterPro" id="IPR032465">
    <property type="entry name" value="ACMSD"/>
</dbReference>
<keyword evidence="7 11" id="KW-0210">Decarboxylase</keyword>
<keyword evidence="6" id="KW-0479">Metal-binding</keyword>
<comment type="pathway">
    <text evidence="1 11">Secondary metabolite metabolism; quinolate metabolism.</text>
</comment>
<dbReference type="GO" id="GO:0016787">
    <property type="term" value="F:hydrolase activity"/>
    <property type="evidence" value="ECO:0007669"/>
    <property type="project" value="InterPro"/>
</dbReference>
<reference evidence="13 14" key="1">
    <citation type="submission" date="2020-04" db="EMBL/GenBank/DDBJ databases">
        <authorList>
            <person name="Laetsch R D."/>
            <person name="Stevens L."/>
            <person name="Kumar S."/>
            <person name="Blaxter L. M."/>
        </authorList>
    </citation>
    <scope>NUCLEOTIDE SEQUENCE [LARGE SCALE GENOMIC DNA]</scope>
</reference>
<dbReference type="SUPFAM" id="SSF51556">
    <property type="entry name" value="Metallo-dependent hydrolases"/>
    <property type="match status" value="1"/>
</dbReference>
<dbReference type="Pfam" id="PF04909">
    <property type="entry name" value="Amidohydro_2"/>
    <property type="match status" value="1"/>
</dbReference>
<gene>
    <name evidence="13" type="ORF">CBOVIS_LOCUS5723</name>
</gene>
<name>A0A8S1EUM6_9PELO</name>
<evidence type="ECO:0000256" key="11">
    <source>
        <dbReference type="RuleBase" id="RU366045"/>
    </source>
</evidence>
<evidence type="ECO:0000256" key="3">
    <source>
        <dbReference type="ARBA" id="ARBA00011245"/>
    </source>
</evidence>
<feature type="domain" description="Amidohydrolase-related" evidence="12">
    <location>
        <begin position="15"/>
        <end position="130"/>
    </location>
</feature>
<evidence type="ECO:0000256" key="9">
    <source>
        <dbReference type="ARBA" id="ARBA00023239"/>
    </source>
</evidence>
<dbReference type="PANTHER" id="PTHR21240">
    <property type="entry name" value="2-AMINO-3-CARBOXYLMUCONATE-6-SEMIALDEHYDE DECARBOXYLASE"/>
    <property type="match status" value="1"/>
</dbReference>
<comment type="caution">
    <text evidence="13">The sequence shown here is derived from an EMBL/GenBank/DDBJ whole genome shotgun (WGS) entry which is preliminary data.</text>
</comment>
<evidence type="ECO:0000259" key="12">
    <source>
        <dbReference type="Pfam" id="PF04909"/>
    </source>
</evidence>
<dbReference type="InterPro" id="IPR006680">
    <property type="entry name" value="Amidohydro-rel"/>
</dbReference>
<evidence type="ECO:0000256" key="5">
    <source>
        <dbReference type="ARBA" id="ARBA00021214"/>
    </source>
</evidence>
<accession>A0A8S1EUM6</accession>
<evidence type="ECO:0000256" key="2">
    <source>
        <dbReference type="ARBA" id="ARBA00005871"/>
    </source>
</evidence>
<dbReference type="OrthoDB" id="191270at2759"/>
<protein>
    <recommendedName>
        <fullName evidence="5 11">2-amino-3-carboxymuconate-6-semialdehyde decarboxylase</fullName>
        <ecNumber evidence="4 11">4.1.1.45</ecNumber>
    </recommendedName>
    <alternativeName>
        <fullName evidence="10 11">Picolinate carboxylase</fullName>
    </alternativeName>
</protein>
<evidence type="ECO:0000256" key="6">
    <source>
        <dbReference type="ARBA" id="ARBA00022723"/>
    </source>
</evidence>
<evidence type="ECO:0000256" key="10">
    <source>
        <dbReference type="ARBA" id="ARBA00031120"/>
    </source>
</evidence>
<dbReference type="GO" id="GO:0005829">
    <property type="term" value="C:cytosol"/>
    <property type="evidence" value="ECO:0007669"/>
    <property type="project" value="UniProtKB-UniRule"/>
</dbReference>
<keyword evidence="8" id="KW-0862">Zinc</keyword>
<evidence type="ECO:0000313" key="14">
    <source>
        <dbReference type="Proteomes" id="UP000494206"/>
    </source>
</evidence>
<evidence type="ECO:0000256" key="7">
    <source>
        <dbReference type="ARBA" id="ARBA00022793"/>
    </source>
</evidence>
<dbReference type="PANTHER" id="PTHR21240:SF27">
    <property type="entry name" value="2-AMINO-3-CARBOXYMUCONATE-6-SEMIALDEHYDE DECARBOXYLASE"/>
    <property type="match status" value="1"/>
</dbReference>
<dbReference type="EMBL" id="CADEPM010000003">
    <property type="protein sequence ID" value="CAB3403220.1"/>
    <property type="molecule type" value="Genomic_DNA"/>
</dbReference>
<comment type="subunit">
    <text evidence="3 11">Monomer.</text>
</comment>
<evidence type="ECO:0000256" key="8">
    <source>
        <dbReference type="ARBA" id="ARBA00022833"/>
    </source>
</evidence>
<dbReference type="GO" id="GO:1904985">
    <property type="term" value="P:negative regulation of quinolinate biosynthetic process"/>
    <property type="evidence" value="ECO:0007669"/>
    <property type="project" value="UniProtKB-UniRule"/>
</dbReference>
<keyword evidence="14" id="KW-1185">Reference proteome</keyword>
<keyword evidence="9 11" id="KW-0456">Lyase</keyword>
<dbReference type="GO" id="GO:0001760">
    <property type="term" value="F:aminocarboxymuconate-semialdehyde decarboxylase activity"/>
    <property type="evidence" value="ECO:0007669"/>
    <property type="project" value="UniProtKB-UniRule"/>
</dbReference>
<dbReference type="Gene3D" id="3.20.20.140">
    <property type="entry name" value="Metal-dependent hydrolases"/>
    <property type="match status" value="1"/>
</dbReference>
<evidence type="ECO:0000256" key="4">
    <source>
        <dbReference type="ARBA" id="ARBA00012365"/>
    </source>
</evidence>
<proteinExistence type="inferred from homology"/>
<comment type="similarity">
    <text evidence="2">Belongs to the metallo-dependent hydrolases superfamily. ACMSD family.</text>
</comment>
<dbReference type="GO" id="GO:0046872">
    <property type="term" value="F:metal ion binding"/>
    <property type="evidence" value="ECO:0007669"/>
    <property type="project" value="UniProtKB-KW"/>
</dbReference>
<dbReference type="EC" id="4.1.1.45" evidence="4 11"/>
<evidence type="ECO:0000313" key="13">
    <source>
        <dbReference type="EMBL" id="CAB3403220.1"/>
    </source>
</evidence>
<sequence>MSDCQFTATAKSRKIDVHAHVMPKHLPDFSNQFGYGGFVQLVRNEDGTANMMKDGKLFRVIQPNCFDPEIRIQEMDRANVNVQCISPTPVMFCYDAKPQDTEVVCTYVNNDVLSQCEKYPNRLIPLCSLPLNCIQRAIQVSQQLITKRNNQQ</sequence>
<evidence type="ECO:0000256" key="1">
    <source>
        <dbReference type="ARBA" id="ARBA00005079"/>
    </source>
</evidence>
<comment type="catalytic activity">
    <reaction evidence="11">
        <text>2-amino-3-carboxymuconate 6-semialdehyde + H(+) = 2-aminomuconate 6-semialdehyde + CO2</text>
        <dbReference type="Rhea" id="RHEA:16557"/>
        <dbReference type="ChEBI" id="CHEBI:15378"/>
        <dbReference type="ChEBI" id="CHEBI:16526"/>
        <dbReference type="ChEBI" id="CHEBI:77634"/>
        <dbReference type="ChEBI" id="CHEBI:77803"/>
        <dbReference type="EC" id="4.1.1.45"/>
    </reaction>
</comment>
<dbReference type="Proteomes" id="UP000494206">
    <property type="component" value="Unassembled WGS sequence"/>
</dbReference>
<dbReference type="GO" id="GO:0019748">
    <property type="term" value="P:secondary metabolic process"/>
    <property type="evidence" value="ECO:0007669"/>
    <property type="project" value="TreeGrafter"/>
</dbReference>